<accession>A0A6A4LI83</accession>
<sequence length="109" mass="12254">MGLYPPDKPQMDGGVRESEGKKWVVAGIPLRRQLKPIFTKPAPEKQPENDEGELPTTPTGEEARVPARVTCPAAPRKRKSSPMCHYGSVREFFNPPDLETVFIRRVERA</sequence>
<dbReference type="AlphaFoldDB" id="A0A6A4LI83"/>
<name>A0A6A4LI83_9ERIC</name>
<evidence type="ECO:0000256" key="1">
    <source>
        <dbReference type="ARBA" id="ARBA00023013"/>
    </source>
</evidence>
<reference evidence="4 5" key="1">
    <citation type="journal article" date="2019" name="Genome Biol. Evol.">
        <title>The Rhododendron genome and chromosomal organization provide insight into shared whole-genome duplications across the heath family (Ericaceae).</title>
        <authorList>
            <person name="Soza V.L."/>
            <person name="Lindsley D."/>
            <person name="Waalkes A."/>
            <person name="Ramage E."/>
            <person name="Patwardhan R.P."/>
            <person name="Burton J.N."/>
            <person name="Adey A."/>
            <person name="Kumar A."/>
            <person name="Qiu R."/>
            <person name="Shendure J."/>
            <person name="Hall B."/>
        </authorList>
    </citation>
    <scope>NUCLEOTIDE SEQUENCE [LARGE SCALE GENOMIC DNA]</scope>
    <source>
        <strain evidence="4">RSF 1966-606</strain>
    </source>
</reference>
<gene>
    <name evidence="4" type="ORF">C3L33_13983</name>
</gene>
<dbReference type="InterPro" id="IPR040389">
    <property type="entry name" value="SMR"/>
</dbReference>
<dbReference type="GO" id="GO:0032875">
    <property type="term" value="P:regulation of DNA endoreduplication"/>
    <property type="evidence" value="ECO:0007669"/>
    <property type="project" value="InterPro"/>
</dbReference>
<organism evidence="4 5">
    <name type="scientific">Rhododendron williamsianum</name>
    <dbReference type="NCBI Taxonomy" id="262921"/>
    <lineage>
        <taxon>Eukaryota</taxon>
        <taxon>Viridiplantae</taxon>
        <taxon>Streptophyta</taxon>
        <taxon>Embryophyta</taxon>
        <taxon>Tracheophyta</taxon>
        <taxon>Spermatophyta</taxon>
        <taxon>Magnoliopsida</taxon>
        <taxon>eudicotyledons</taxon>
        <taxon>Gunneridae</taxon>
        <taxon>Pentapetalae</taxon>
        <taxon>asterids</taxon>
        <taxon>Ericales</taxon>
        <taxon>Ericaceae</taxon>
        <taxon>Ericoideae</taxon>
        <taxon>Rhodoreae</taxon>
        <taxon>Rhododendron</taxon>
    </lineage>
</organism>
<dbReference type="PANTHER" id="PTHR33142">
    <property type="entry name" value="CYCLIN-DEPENDENT PROTEIN KINASE INHIBITOR SMR13"/>
    <property type="match status" value="1"/>
</dbReference>
<dbReference type="Proteomes" id="UP000428333">
    <property type="component" value="Linkage Group LG08"/>
</dbReference>
<evidence type="ECO:0000256" key="3">
    <source>
        <dbReference type="SAM" id="MobiDB-lite"/>
    </source>
</evidence>
<keyword evidence="5" id="KW-1185">Reference proteome</keyword>
<dbReference type="GO" id="GO:0004860">
    <property type="term" value="F:protein kinase inhibitor activity"/>
    <property type="evidence" value="ECO:0007669"/>
    <property type="project" value="UniProtKB-KW"/>
</dbReference>
<proteinExistence type="predicted"/>
<dbReference type="OrthoDB" id="1302889at2759"/>
<evidence type="ECO:0008006" key="6">
    <source>
        <dbReference type="Google" id="ProtNLM"/>
    </source>
</evidence>
<evidence type="ECO:0000313" key="4">
    <source>
        <dbReference type="EMBL" id="KAE9454118.1"/>
    </source>
</evidence>
<protein>
    <recommendedName>
        <fullName evidence="6">Cyclin-dependent protein kinase inhibitor SMR6</fullName>
    </recommendedName>
</protein>
<dbReference type="PANTHER" id="PTHR33142:SF48">
    <property type="entry name" value="CYCLIN-DEPENDENT PROTEIN KINASE INHIBITOR SMR15"/>
    <property type="match status" value="1"/>
</dbReference>
<comment type="caution">
    <text evidence="4">The sequence shown here is derived from an EMBL/GenBank/DDBJ whole genome shotgun (WGS) entry which is preliminary data.</text>
</comment>
<evidence type="ECO:0000256" key="2">
    <source>
        <dbReference type="ARBA" id="ARBA00023306"/>
    </source>
</evidence>
<feature type="region of interest" description="Disordered" evidence="3">
    <location>
        <begin position="35"/>
        <end position="82"/>
    </location>
</feature>
<evidence type="ECO:0000313" key="5">
    <source>
        <dbReference type="Proteomes" id="UP000428333"/>
    </source>
</evidence>
<feature type="non-terminal residue" evidence="4">
    <location>
        <position position="1"/>
    </location>
</feature>
<keyword evidence="1" id="KW-0649">Protein kinase inhibitor</keyword>
<keyword evidence="2" id="KW-0131">Cell cycle</keyword>
<dbReference type="EMBL" id="QEFC01002146">
    <property type="protein sequence ID" value="KAE9454118.1"/>
    <property type="molecule type" value="Genomic_DNA"/>
</dbReference>